<evidence type="ECO:0000256" key="1">
    <source>
        <dbReference type="ARBA" id="ARBA00007374"/>
    </source>
</evidence>
<comment type="similarity">
    <text evidence="1 8">Belongs to the inositol phosphokinase (IPK) family.</text>
</comment>
<evidence type="ECO:0000313" key="10">
    <source>
        <dbReference type="EMBL" id="CAG9565057.1"/>
    </source>
</evidence>
<evidence type="ECO:0000256" key="2">
    <source>
        <dbReference type="ARBA" id="ARBA00022679"/>
    </source>
</evidence>
<dbReference type="Gene3D" id="1.10.1040.10">
    <property type="entry name" value="N-(1-d-carboxylethyl)-l-norvaline Dehydrogenase, domain 2"/>
    <property type="match status" value="1"/>
</dbReference>
<dbReference type="GO" id="GO:0008440">
    <property type="term" value="F:inositol-1,4,5-trisphosphate 3-kinase activity"/>
    <property type="evidence" value="ECO:0007669"/>
    <property type="project" value="TreeGrafter"/>
</dbReference>
<reference evidence="10" key="1">
    <citation type="submission" date="2021-09" db="EMBL/GenBank/DDBJ databases">
        <authorList>
            <person name="Martin H S."/>
        </authorList>
    </citation>
    <scope>NUCLEOTIDE SEQUENCE</scope>
</reference>
<comment type="caution">
    <text evidence="10">The sequence shown here is derived from an EMBL/GenBank/DDBJ whole genome shotgun (WGS) entry which is preliminary data.</text>
</comment>
<evidence type="ECO:0000256" key="7">
    <source>
        <dbReference type="ARBA" id="ARBA00036525"/>
    </source>
</evidence>
<evidence type="ECO:0000256" key="6">
    <source>
        <dbReference type="ARBA" id="ARBA00036164"/>
    </source>
</evidence>
<evidence type="ECO:0000313" key="11">
    <source>
        <dbReference type="Proteomes" id="UP000789524"/>
    </source>
</evidence>
<evidence type="ECO:0000256" key="4">
    <source>
        <dbReference type="ARBA" id="ARBA00022777"/>
    </source>
</evidence>
<dbReference type="SUPFAM" id="SSF48179">
    <property type="entry name" value="6-phosphogluconate dehydrogenase C-terminal domain-like"/>
    <property type="match status" value="1"/>
</dbReference>
<evidence type="ECO:0000259" key="9">
    <source>
        <dbReference type="Pfam" id="PF00725"/>
    </source>
</evidence>
<keyword evidence="2 8" id="KW-0808">Transferase</keyword>
<dbReference type="GO" id="GO:0032958">
    <property type="term" value="P:inositol phosphate biosynthetic process"/>
    <property type="evidence" value="ECO:0007669"/>
    <property type="project" value="InterPro"/>
</dbReference>
<dbReference type="OrthoDB" id="338650at2759"/>
<keyword evidence="11" id="KW-1185">Reference proteome</keyword>
<comment type="catalytic activity">
    <reaction evidence="6">
        <text>1D-myo-inositol 1,4,5-trisphosphate + 2 ATP = 1D-myo-inositol 1,3,4,5,6-pentakisphosphate + 2 ADP + 2 H(+)</text>
        <dbReference type="Rhea" id="RHEA:32359"/>
        <dbReference type="ChEBI" id="CHEBI:15378"/>
        <dbReference type="ChEBI" id="CHEBI:30616"/>
        <dbReference type="ChEBI" id="CHEBI:57733"/>
        <dbReference type="ChEBI" id="CHEBI:203600"/>
        <dbReference type="ChEBI" id="CHEBI:456216"/>
        <dbReference type="EC" id="2.7.1.151"/>
    </reaction>
</comment>
<sequence length="448" mass="49922">MKLGAGYPMGPLELADLTGLDTKKYILEVMMNRTGNTVFRPVEVIDTLVSQGKLGRKTGEGVHYGLERRGSVMASPLPLRRFTRQVAGHGGDVAGGKYTGLLQCGDGTILKPILKESQKREVEFYERIMSSNRPDLVQLRKFIPKYYGVRKFTYNGFEQDYIMLEDLTDGMLEPCVMDLKIGRITYDPYASADKIKREESKYTRCKQQYGFCIPGYQVYRVGGARDGELVRGGKEQGKRLYGEQIVTVIRSFLNASSGSSCRALLVQLLAALWELQRVISRGGVLLRSSSLLLLYDASVLRSCCGDGGVPACRPPRLVRRRSLPGASVLSGHVTPLPSLPLRAPSSPPPVRSPWGAALARLEGSHSFDNNYQEKLSRIKMEYRARLDRIANRGGDRSPAGLLRLVDFAHGFIHEDEEIKVDENFKHGLDNLARILEALLKDTDEFVFS</sequence>
<dbReference type="InterPro" id="IPR013328">
    <property type="entry name" value="6PGD_dom2"/>
</dbReference>
<dbReference type="AlphaFoldDB" id="A0A8J2QKY9"/>
<dbReference type="InterPro" id="IPR005522">
    <property type="entry name" value="IPK"/>
</dbReference>
<protein>
    <recommendedName>
        <fullName evidence="8">Kinase</fullName>
        <ecNumber evidence="8">2.7.-.-</ecNumber>
    </recommendedName>
</protein>
<evidence type="ECO:0000256" key="5">
    <source>
        <dbReference type="ARBA" id="ARBA00022840"/>
    </source>
</evidence>
<keyword evidence="5" id="KW-0067">ATP-binding</keyword>
<dbReference type="GO" id="GO:0005524">
    <property type="term" value="F:ATP binding"/>
    <property type="evidence" value="ECO:0007669"/>
    <property type="project" value="UniProtKB-KW"/>
</dbReference>
<dbReference type="PANTHER" id="PTHR12400">
    <property type="entry name" value="INOSITOL POLYPHOSPHATE KINASE"/>
    <property type="match status" value="1"/>
</dbReference>
<dbReference type="SUPFAM" id="SSF56104">
    <property type="entry name" value="SAICAR synthase-like"/>
    <property type="match status" value="1"/>
</dbReference>
<dbReference type="EMBL" id="CAKASE010000052">
    <property type="protein sequence ID" value="CAG9565057.1"/>
    <property type="molecule type" value="Genomic_DNA"/>
</dbReference>
<keyword evidence="4 8" id="KW-0418">Kinase</keyword>
<dbReference type="EC" id="2.7.-.-" evidence="8"/>
<dbReference type="Gene3D" id="3.30.470.160">
    <property type="entry name" value="Inositol polyphosphate kinase"/>
    <property type="match status" value="1"/>
</dbReference>
<dbReference type="GO" id="GO:0016616">
    <property type="term" value="F:oxidoreductase activity, acting on the CH-OH group of donors, NAD or NADP as acceptor"/>
    <property type="evidence" value="ECO:0007669"/>
    <property type="project" value="InterPro"/>
</dbReference>
<dbReference type="InterPro" id="IPR006108">
    <property type="entry name" value="3HC_DH_C"/>
</dbReference>
<dbReference type="Proteomes" id="UP000789524">
    <property type="component" value="Unassembled WGS sequence"/>
</dbReference>
<accession>A0A8J2QKY9</accession>
<comment type="catalytic activity">
    <reaction evidence="7">
        <text>1D-myo-inositol 1,3,4,6-tetrakisphosphate + ATP = 1D-myo-inositol 1,3,4,5,6-pentakisphosphate + ADP + H(+)</text>
        <dbReference type="Rhea" id="RHEA:12717"/>
        <dbReference type="ChEBI" id="CHEBI:15378"/>
        <dbReference type="ChEBI" id="CHEBI:30616"/>
        <dbReference type="ChEBI" id="CHEBI:57660"/>
        <dbReference type="ChEBI" id="CHEBI:57733"/>
        <dbReference type="ChEBI" id="CHEBI:456216"/>
        <dbReference type="EC" id="2.7.1.140"/>
    </reaction>
</comment>
<dbReference type="GO" id="GO:0005737">
    <property type="term" value="C:cytoplasm"/>
    <property type="evidence" value="ECO:0007669"/>
    <property type="project" value="TreeGrafter"/>
</dbReference>
<dbReference type="GO" id="GO:0051765">
    <property type="term" value="F:inositol tetrakisphosphate kinase activity"/>
    <property type="evidence" value="ECO:0007669"/>
    <property type="project" value="TreeGrafter"/>
</dbReference>
<dbReference type="Pfam" id="PF00725">
    <property type="entry name" value="3HCDH"/>
    <property type="match status" value="1"/>
</dbReference>
<feature type="domain" description="3-hydroxyacyl-CoA dehydrogenase C-terminal" evidence="9">
    <location>
        <begin position="1"/>
        <end position="62"/>
    </location>
</feature>
<keyword evidence="3" id="KW-0547">Nucleotide-binding</keyword>
<dbReference type="InterPro" id="IPR008927">
    <property type="entry name" value="6-PGluconate_DH-like_C_sf"/>
</dbReference>
<name>A0A8J2QKY9_9NEOP</name>
<evidence type="ECO:0000256" key="8">
    <source>
        <dbReference type="RuleBase" id="RU363090"/>
    </source>
</evidence>
<dbReference type="GO" id="GO:0005634">
    <property type="term" value="C:nucleus"/>
    <property type="evidence" value="ECO:0007669"/>
    <property type="project" value="TreeGrafter"/>
</dbReference>
<dbReference type="PANTHER" id="PTHR12400:SF51">
    <property type="entry name" value="INOSITOL POLYPHOSPHATE MULTIKINASE"/>
    <property type="match status" value="1"/>
</dbReference>
<gene>
    <name evidence="10" type="ORF">DCHRY22_LOCUS5965</name>
</gene>
<dbReference type="GO" id="GO:0006631">
    <property type="term" value="P:fatty acid metabolic process"/>
    <property type="evidence" value="ECO:0007669"/>
    <property type="project" value="InterPro"/>
</dbReference>
<evidence type="ECO:0000256" key="3">
    <source>
        <dbReference type="ARBA" id="ARBA00022741"/>
    </source>
</evidence>
<dbReference type="InterPro" id="IPR038286">
    <property type="entry name" value="IPK_sf"/>
</dbReference>
<dbReference type="Pfam" id="PF03770">
    <property type="entry name" value="IPK"/>
    <property type="match status" value="1"/>
</dbReference>
<organism evidence="10 11">
    <name type="scientific">Danaus chrysippus</name>
    <name type="common">African queen</name>
    <dbReference type="NCBI Taxonomy" id="151541"/>
    <lineage>
        <taxon>Eukaryota</taxon>
        <taxon>Metazoa</taxon>
        <taxon>Ecdysozoa</taxon>
        <taxon>Arthropoda</taxon>
        <taxon>Hexapoda</taxon>
        <taxon>Insecta</taxon>
        <taxon>Pterygota</taxon>
        <taxon>Neoptera</taxon>
        <taxon>Endopterygota</taxon>
        <taxon>Lepidoptera</taxon>
        <taxon>Glossata</taxon>
        <taxon>Ditrysia</taxon>
        <taxon>Papilionoidea</taxon>
        <taxon>Nymphalidae</taxon>
        <taxon>Danainae</taxon>
        <taxon>Danaini</taxon>
        <taxon>Danaina</taxon>
        <taxon>Danaus</taxon>
        <taxon>Anosia</taxon>
    </lineage>
</organism>
<proteinExistence type="inferred from homology"/>